<organism evidence="2 3">
    <name type="scientific">Caerostris extrusa</name>
    <name type="common">Bark spider</name>
    <name type="synonym">Caerostris bankana</name>
    <dbReference type="NCBI Taxonomy" id="172846"/>
    <lineage>
        <taxon>Eukaryota</taxon>
        <taxon>Metazoa</taxon>
        <taxon>Ecdysozoa</taxon>
        <taxon>Arthropoda</taxon>
        <taxon>Chelicerata</taxon>
        <taxon>Arachnida</taxon>
        <taxon>Araneae</taxon>
        <taxon>Araneomorphae</taxon>
        <taxon>Entelegynae</taxon>
        <taxon>Araneoidea</taxon>
        <taxon>Araneidae</taxon>
        <taxon>Caerostris</taxon>
    </lineage>
</organism>
<reference evidence="2 3" key="1">
    <citation type="submission" date="2021-06" db="EMBL/GenBank/DDBJ databases">
        <title>Caerostris extrusa draft genome.</title>
        <authorList>
            <person name="Kono N."/>
            <person name="Arakawa K."/>
        </authorList>
    </citation>
    <scope>NUCLEOTIDE SEQUENCE [LARGE SCALE GENOMIC DNA]</scope>
</reference>
<feature type="compositionally biased region" description="Basic residues" evidence="1">
    <location>
        <begin position="60"/>
        <end position="73"/>
    </location>
</feature>
<dbReference type="Proteomes" id="UP001054945">
    <property type="component" value="Unassembled WGS sequence"/>
</dbReference>
<accession>A0AAV4WHG5</accession>
<evidence type="ECO:0000313" key="2">
    <source>
        <dbReference type="EMBL" id="GIY82097.1"/>
    </source>
</evidence>
<sequence>MRLSCLSCRRIGKTGSAFEKFRDLPHPRRSSPPTNEFLRIQRNSKVPFSPRHIQGTPYTSKKKKKKKRKKKYKTRDSEDPFLLEETLAWGWKGHKESWSS</sequence>
<dbReference type="EMBL" id="BPLR01016209">
    <property type="protein sequence ID" value="GIY82097.1"/>
    <property type="molecule type" value="Genomic_DNA"/>
</dbReference>
<protein>
    <submittedName>
        <fullName evidence="2">Uncharacterized protein</fullName>
    </submittedName>
</protein>
<evidence type="ECO:0000313" key="3">
    <source>
        <dbReference type="Proteomes" id="UP001054945"/>
    </source>
</evidence>
<comment type="caution">
    <text evidence="2">The sequence shown here is derived from an EMBL/GenBank/DDBJ whole genome shotgun (WGS) entry which is preliminary data.</text>
</comment>
<keyword evidence="3" id="KW-1185">Reference proteome</keyword>
<name>A0AAV4WHG5_CAEEX</name>
<dbReference type="AlphaFoldDB" id="A0AAV4WHG5"/>
<gene>
    <name evidence="2" type="ORF">CEXT_320531</name>
</gene>
<evidence type="ECO:0000256" key="1">
    <source>
        <dbReference type="SAM" id="MobiDB-lite"/>
    </source>
</evidence>
<proteinExistence type="predicted"/>
<feature type="region of interest" description="Disordered" evidence="1">
    <location>
        <begin position="19"/>
        <end position="77"/>
    </location>
</feature>